<evidence type="ECO:0000256" key="9">
    <source>
        <dbReference type="ARBA" id="ARBA00022842"/>
    </source>
</evidence>
<gene>
    <name evidence="15" type="primary">serB</name>
    <name evidence="15" type="ORF">GNH96_09955</name>
</gene>
<dbReference type="Pfam" id="PF12710">
    <property type="entry name" value="HAD"/>
    <property type="match status" value="1"/>
</dbReference>
<evidence type="ECO:0000256" key="2">
    <source>
        <dbReference type="ARBA" id="ARBA00005135"/>
    </source>
</evidence>
<evidence type="ECO:0000313" key="16">
    <source>
        <dbReference type="Proteomes" id="UP000503004"/>
    </source>
</evidence>
<dbReference type="Proteomes" id="UP000503004">
    <property type="component" value="Chromosome"/>
</dbReference>
<dbReference type="InterPro" id="IPR036412">
    <property type="entry name" value="HAD-like_sf"/>
</dbReference>
<evidence type="ECO:0000256" key="6">
    <source>
        <dbReference type="ARBA" id="ARBA00022605"/>
    </source>
</evidence>
<evidence type="ECO:0000256" key="5">
    <source>
        <dbReference type="ARBA" id="ARBA00015196"/>
    </source>
</evidence>
<reference evidence="16" key="1">
    <citation type="submission" date="2019-12" db="EMBL/GenBank/DDBJ databases">
        <authorList>
            <person name="Awala S.I."/>
            <person name="Rhee S.K."/>
        </authorList>
    </citation>
    <scope>NUCLEOTIDE SEQUENCE [LARGE SCALE GENOMIC DNA]</scope>
    <source>
        <strain evidence="16">IM1</strain>
    </source>
</reference>
<keyword evidence="7" id="KW-0479">Metal-binding</keyword>
<evidence type="ECO:0000256" key="1">
    <source>
        <dbReference type="ARBA" id="ARBA00001946"/>
    </source>
</evidence>
<evidence type="ECO:0000256" key="12">
    <source>
        <dbReference type="ARBA" id="ARBA00048138"/>
    </source>
</evidence>
<keyword evidence="8 15" id="KW-0378">Hydrolase</keyword>
<name>A0A858Q8N1_9GAMM</name>
<keyword evidence="9" id="KW-0460">Magnesium</keyword>
<dbReference type="PANTHER" id="PTHR43344">
    <property type="entry name" value="PHOSPHOSERINE PHOSPHATASE"/>
    <property type="match status" value="1"/>
</dbReference>
<dbReference type="SFLD" id="SFLDF00029">
    <property type="entry name" value="phosphoserine_phosphatase"/>
    <property type="match status" value="1"/>
</dbReference>
<evidence type="ECO:0000256" key="11">
    <source>
        <dbReference type="ARBA" id="ARBA00031693"/>
    </source>
</evidence>
<dbReference type="SFLD" id="SFLDG01137">
    <property type="entry name" value="C1.6.1:_Phosphoserine_Phosphat"/>
    <property type="match status" value="1"/>
</dbReference>
<dbReference type="KEGG" id="metu:GNH96_09955"/>
<dbReference type="GO" id="GO:0006564">
    <property type="term" value="P:L-serine biosynthetic process"/>
    <property type="evidence" value="ECO:0007669"/>
    <property type="project" value="UniProtKB-KW"/>
</dbReference>
<dbReference type="GO" id="GO:0000287">
    <property type="term" value="F:magnesium ion binding"/>
    <property type="evidence" value="ECO:0007669"/>
    <property type="project" value="TreeGrafter"/>
</dbReference>
<evidence type="ECO:0000256" key="3">
    <source>
        <dbReference type="ARBA" id="ARBA00009184"/>
    </source>
</evidence>
<evidence type="ECO:0000256" key="14">
    <source>
        <dbReference type="PIRSR" id="PIRSR604469-1"/>
    </source>
</evidence>
<evidence type="ECO:0000256" key="13">
    <source>
        <dbReference type="ARBA" id="ARBA00048523"/>
    </source>
</evidence>
<evidence type="ECO:0000256" key="7">
    <source>
        <dbReference type="ARBA" id="ARBA00022723"/>
    </source>
</evidence>
<organism evidence="15 16">
    <name type="scientific">Methylococcus geothermalis</name>
    <dbReference type="NCBI Taxonomy" id="2681310"/>
    <lineage>
        <taxon>Bacteria</taxon>
        <taxon>Pseudomonadati</taxon>
        <taxon>Pseudomonadota</taxon>
        <taxon>Gammaproteobacteria</taxon>
        <taxon>Methylococcales</taxon>
        <taxon>Methylococcaceae</taxon>
        <taxon>Methylococcus</taxon>
    </lineage>
</organism>
<dbReference type="GO" id="GO:0005737">
    <property type="term" value="C:cytoplasm"/>
    <property type="evidence" value="ECO:0007669"/>
    <property type="project" value="TreeGrafter"/>
</dbReference>
<dbReference type="Gene3D" id="3.40.50.1000">
    <property type="entry name" value="HAD superfamily/HAD-like"/>
    <property type="match status" value="1"/>
</dbReference>
<evidence type="ECO:0000256" key="4">
    <source>
        <dbReference type="ARBA" id="ARBA00012640"/>
    </source>
</evidence>
<feature type="active site" description="Proton donor" evidence="14">
    <location>
        <position position="78"/>
    </location>
</feature>
<dbReference type="SFLD" id="SFLDS00003">
    <property type="entry name" value="Haloacid_Dehalogenase"/>
    <property type="match status" value="1"/>
</dbReference>
<dbReference type="InterPro" id="IPR050582">
    <property type="entry name" value="HAD-like_SerB"/>
</dbReference>
<dbReference type="EC" id="3.1.3.3" evidence="4"/>
<dbReference type="NCBIfam" id="TIGR01488">
    <property type="entry name" value="HAD-SF-IB"/>
    <property type="match status" value="1"/>
</dbReference>
<feature type="active site" description="Nucleophile" evidence="14">
    <location>
        <position position="76"/>
    </location>
</feature>
<comment type="similarity">
    <text evidence="3">Belongs to the HAD-like hydrolase superfamily. SerB family.</text>
</comment>
<evidence type="ECO:0000313" key="15">
    <source>
        <dbReference type="EMBL" id="QJD30262.1"/>
    </source>
</evidence>
<dbReference type="RefSeq" id="WP_169603535.1">
    <property type="nucleotide sequence ID" value="NZ_CP046565.1"/>
</dbReference>
<comment type="catalytic activity">
    <reaction evidence="13">
        <text>O-phospho-D-serine + H2O = D-serine + phosphate</text>
        <dbReference type="Rhea" id="RHEA:24873"/>
        <dbReference type="ChEBI" id="CHEBI:15377"/>
        <dbReference type="ChEBI" id="CHEBI:35247"/>
        <dbReference type="ChEBI" id="CHEBI:43474"/>
        <dbReference type="ChEBI" id="CHEBI:58680"/>
        <dbReference type="EC" id="3.1.3.3"/>
    </reaction>
</comment>
<dbReference type="EMBL" id="CP046565">
    <property type="protein sequence ID" value="QJD30262.1"/>
    <property type="molecule type" value="Genomic_DNA"/>
</dbReference>
<comment type="pathway">
    <text evidence="2">Amino-acid biosynthesis; L-serine biosynthesis; L-serine from 3-phospho-D-glycerate: step 3/3.</text>
</comment>
<accession>A0A858Q8N1</accession>
<keyword evidence="6" id="KW-0028">Amino-acid biosynthesis</keyword>
<dbReference type="AlphaFoldDB" id="A0A858Q8N1"/>
<dbReference type="InterPro" id="IPR023214">
    <property type="entry name" value="HAD_sf"/>
</dbReference>
<comment type="catalytic activity">
    <reaction evidence="12">
        <text>O-phospho-L-serine + H2O = L-serine + phosphate</text>
        <dbReference type="Rhea" id="RHEA:21208"/>
        <dbReference type="ChEBI" id="CHEBI:15377"/>
        <dbReference type="ChEBI" id="CHEBI:33384"/>
        <dbReference type="ChEBI" id="CHEBI:43474"/>
        <dbReference type="ChEBI" id="CHEBI:57524"/>
        <dbReference type="EC" id="3.1.3.3"/>
    </reaction>
</comment>
<comment type="cofactor">
    <cofactor evidence="1">
        <name>Mg(2+)</name>
        <dbReference type="ChEBI" id="CHEBI:18420"/>
    </cofactor>
</comment>
<dbReference type="UniPathway" id="UPA00135">
    <property type="reaction ID" value="UER00198"/>
</dbReference>
<dbReference type="NCBIfam" id="TIGR00338">
    <property type="entry name" value="serB"/>
    <property type="match status" value="1"/>
</dbReference>
<protein>
    <recommendedName>
        <fullName evidence="5">Phosphoserine phosphatase</fullName>
        <ecNumber evidence="4">3.1.3.3</ecNumber>
    </recommendedName>
    <alternativeName>
        <fullName evidence="11">O-phosphoserine phosphohydrolase</fullName>
    </alternativeName>
</protein>
<keyword evidence="10" id="KW-0718">Serine biosynthesis</keyword>
<proteinExistence type="inferred from homology"/>
<evidence type="ECO:0000256" key="8">
    <source>
        <dbReference type="ARBA" id="ARBA00022801"/>
    </source>
</evidence>
<dbReference type="SFLD" id="SFLDG01136">
    <property type="entry name" value="C1.6:_Phosphoserine_Phosphatas"/>
    <property type="match status" value="1"/>
</dbReference>
<evidence type="ECO:0000256" key="10">
    <source>
        <dbReference type="ARBA" id="ARBA00023299"/>
    </source>
</evidence>
<dbReference type="InterPro" id="IPR004469">
    <property type="entry name" value="PSP"/>
</dbReference>
<dbReference type="GO" id="GO:0036424">
    <property type="term" value="F:L-phosphoserine phosphatase activity"/>
    <property type="evidence" value="ECO:0007669"/>
    <property type="project" value="InterPro"/>
</dbReference>
<keyword evidence="16" id="KW-1185">Reference proteome</keyword>
<dbReference type="SUPFAM" id="SSF56784">
    <property type="entry name" value="HAD-like"/>
    <property type="match status" value="1"/>
</dbReference>
<sequence>MYRTLIHSACLADAQAERILAAIPGRLEPRDTHWLLRHDRPAERDAIEALRTSLRLDINPLPPGFDGAAVGLLVTDMDSTLIAIECIDEIADRAGQRRAVAAITEAAMNGELDFAQALQRRVALLEGLPVSVLEAVYDEKVALNPGAEALVAACRRRGVRIALVSGGFDFFVDRLKDELGLDFALANRLEARDGRLTGRIEGPICGGVEKAGFLLSLCGRLGLVPETCIGLGDGANDAKLLGVAGLGVGYRPKPVLRAIADAVIEYADLAAVADFLEDTR</sequence>
<dbReference type="PANTHER" id="PTHR43344:SF2">
    <property type="entry name" value="PHOSPHOSERINE PHOSPHATASE"/>
    <property type="match status" value="1"/>
</dbReference>